<name>A0AAE1NZC9_9EUCA</name>
<evidence type="ECO:0000256" key="10">
    <source>
        <dbReference type="SAM" id="MobiDB-lite"/>
    </source>
</evidence>
<dbReference type="EC" id="2.8.2.-" evidence="9"/>
<keyword evidence="6 9" id="KW-0333">Golgi apparatus</keyword>
<feature type="compositionally biased region" description="Basic and acidic residues" evidence="10">
    <location>
        <begin position="40"/>
        <end position="61"/>
    </location>
</feature>
<evidence type="ECO:0000256" key="4">
    <source>
        <dbReference type="ARBA" id="ARBA00022692"/>
    </source>
</evidence>
<comment type="similarity">
    <text evidence="2 9">Belongs to the sulfotransferase 2 family.</text>
</comment>
<evidence type="ECO:0000256" key="8">
    <source>
        <dbReference type="ARBA" id="ARBA00023180"/>
    </source>
</evidence>
<sequence length="245" mass="29241">MLLVVLFLTHNIGHNIMKNPLHHTEREVQPQANSSETPLDENRLEQGYHDEDESEIGRTMKERRERIKSVCKKYQPYNNVRNTLTFRDYYFHNFDITVCLIAKRTAGASWQQLIYSFWVPVLHTNHMLPPDFHQRLGLEKPFDPKIMYDVHVYQKLRAILMPKISFAQFIRHVVATFEINKADAHWKDYTSECSPCYFDYQYVTKLEYMTQELDYVFKKFGIPSDPEFAYNTKRSTLTDFTSDYE</sequence>
<dbReference type="EMBL" id="JAWZYT010003349">
    <property type="protein sequence ID" value="KAK4298888.1"/>
    <property type="molecule type" value="Genomic_DNA"/>
</dbReference>
<comment type="caution">
    <text evidence="11">The sequence shown here is derived from an EMBL/GenBank/DDBJ whole genome shotgun (WGS) entry which is preliminary data.</text>
</comment>
<dbReference type="AlphaFoldDB" id="A0AAE1NZC9"/>
<evidence type="ECO:0000313" key="11">
    <source>
        <dbReference type="EMBL" id="KAK4298888.1"/>
    </source>
</evidence>
<evidence type="ECO:0000256" key="7">
    <source>
        <dbReference type="ARBA" id="ARBA00023136"/>
    </source>
</evidence>
<keyword evidence="3 9" id="KW-0808">Transferase</keyword>
<evidence type="ECO:0000256" key="3">
    <source>
        <dbReference type="ARBA" id="ARBA00022679"/>
    </source>
</evidence>
<keyword evidence="12" id="KW-1185">Reference proteome</keyword>
<evidence type="ECO:0000256" key="5">
    <source>
        <dbReference type="ARBA" id="ARBA00022989"/>
    </source>
</evidence>
<dbReference type="Pfam" id="PF03567">
    <property type="entry name" value="Sulfotransfer_2"/>
    <property type="match status" value="1"/>
</dbReference>
<dbReference type="PANTHER" id="PTHR12137:SF54">
    <property type="entry name" value="CARBOHYDRATE SULFOTRANSFERASE"/>
    <property type="match status" value="1"/>
</dbReference>
<reference evidence="11" key="1">
    <citation type="submission" date="2023-11" db="EMBL/GenBank/DDBJ databases">
        <title>Genome assemblies of two species of porcelain crab, Petrolisthes cinctipes and Petrolisthes manimaculis (Anomura: Porcellanidae).</title>
        <authorList>
            <person name="Angst P."/>
        </authorList>
    </citation>
    <scope>NUCLEOTIDE SEQUENCE</scope>
    <source>
        <strain evidence="11">PB745_02</strain>
        <tissue evidence="11">Gill</tissue>
    </source>
</reference>
<dbReference type="InterPro" id="IPR005331">
    <property type="entry name" value="Sulfotransferase"/>
</dbReference>
<keyword evidence="9" id="KW-0735">Signal-anchor</keyword>
<gene>
    <name evidence="11" type="ORF">Pmani_028790</name>
</gene>
<evidence type="ECO:0000313" key="12">
    <source>
        <dbReference type="Proteomes" id="UP001292094"/>
    </source>
</evidence>
<dbReference type="GO" id="GO:0016051">
    <property type="term" value="P:carbohydrate biosynthetic process"/>
    <property type="evidence" value="ECO:0007669"/>
    <property type="project" value="InterPro"/>
</dbReference>
<evidence type="ECO:0000256" key="9">
    <source>
        <dbReference type="RuleBase" id="RU364020"/>
    </source>
</evidence>
<keyword evidence="7" id="KW-0472">Membrane</keyword>
<protein>
    <recommendedName>
        <fullName evidence="9">Carbohydrate sulfotransferase</fullName>
        <ecNumber evidence="9">2.8.2.-</ecNumber>
    </recommendedName>
</protein>
<dbReference type="InterPro" id="IPR018011">
    <property type="entry name" value="Carb_sulfotrans_8-10"/>
</dbReference>
<accession>A0AAE1NZC9</accession>
<comment type="subcellular location">
    <subcellularLocation>
        <location evidence="1 9">Golgi apparatus membrane</location>
        <topology evidence="1 9">Single-pass type II membrane protein</topology>
    </subcellularLocation>
</comment>
<proteinExistence type="inferred from homology"/>
<dbReference type="Proteomes" id="UP001292094">
    <property type="component" value="Unassembled WGS sequence"/>
</dbReference>
<keyword evidence="9" id="KW-0119">Carbohydrate metabolism</keyword>
<evidence type="ECO:0000256" key="2">
    <source>
        <dbReference type="ARBA" id="ARBA00006339"/>
    </source>
</evidence>
<keyword evidence="4" id="KW-0812">Transmembrane</keyword>
<organism evidence="11 12">
    <name type="scientific">Petrolisthes manimaculis</name>
    <dbReference type="NCBI Taxonomy" id="1843537"/>
    <lineage>
        <taxon>Eukaryota</taxon>
        <taxon>Metazoa</taxon>
        <taxon>Ecdysozoa</taxon>
        <taxon>Arthropoda</taxon>
        <taxon>Crustacea</taxon>
        <taxon>Multicrustacea</taxon>
        <taxon>Malacostraca</taxon>
        <taxon>Eumalacostraca</taxon>
        <taxon>Eucarida</taxon>
        <taxon>Decapoda</taxon>
        <taxon>Pleocyemata</taxon>
        <taxon>Anomura</taxon>
        <taxon>Galatheoidea</taxon>
        <taxon>Porcellanidae</taxon>
        <taxon>Petrolisthes</taxon>
    </lineage>
</organism>
<dbReference type="GO" id="GO:0000139">
    <property type="term" value="C:Golgi membrane"/>
    <property type="evidence" value="ECO:0007669"/>
    <property type="project" value="UniProtKB-SubCell"/>
</dbReference>
<dbReference type="PANTHER" id="PTHR12137">
    <property type="entry name" value="CARBOHYDRATE SULFOTRANSFERASE"/>
    <property type="match status" value="1"/>
</dbReference>
<keyword evidence="5" id="KW-1133">Transmembrane helix</keyword>
<keyword evidence="8 9" id="KW-0325">Glycoprotein</keyword>
<dbReference type="GO" id="GO:0008146">
    <property type="term" value="F:sulfotransferase activity"/>
    <property type="evidence" value="ECO:0007669"/>
    <property type="project" value="InterPro"/>
</dbReference>
<evidence type="ECO:0000256" key="1">
    <source>
        <dbReference type="ARBA" id="ARBA00004323"/>
    </source>
</evidence>
<feature type="region of interest" description="Disordered" evidence="10">
    <location>
        <begin position="25"/>
        <end position="61"/>
    </location>
</feature>
<evidence type="ECO:0000256" key="6">
    <source>
        <dbReference type="ARBA" id="ARBA00023034"/>
    </source>
</evidence>